<feature type="region of interest" description="Disordered" evidence="1">
    <location>
        <begin position="215"/>
        <end position="248"/>
    </location>
</feature>
<proteinExistence type="predicted"/>
<protein>
    <submittedName>
        <fullName evidence="3">Uncharacterized protein</fullName>
    </submittedName>
</protein>
<feature type="transmembrane region" description="Helical" evidence="2">
    <location>
        <begin position="89"/>
        <end position="113"/>
    </location>
</feature>
<accession>A0A1D1XC07</accession>
<keyword evidence="2" id="KW-0812">Transmembrane</keyword>
<reference evidence="3" key="1">
    <citation type="submission" date="2015-07" db="EMBL/GenBank/DDBJ databases">
        <title>Transcriptome Assembly of Anthurium amnicola.</title>
        <authorList>
            <person name="Suzuki J."/>
        </authorList>
    </citation>
    <scope>NUCLEOTIDE SEQUENCE</scope>
</reference>
<keyword evidence="2" id="KW-0472">Membrane</keyword>
<feature type="compositionally biased region" description="Acidic residues" evidence="1">
    <location>
        <begin position="164"/>
        <end position="174"/>
    </location>
</feature>
<feature type="compositionally biased region" description="Polar residues" evidence="1">
    <location>
        <begin position="191"/>
        <end position="203"/>
    </location>
</feature>
<gene>
    <name evidence="3" type="ORF">g.9180</name>
</gene>
<evidence type="ECO:0000313" key="3">
    <source>
        <dbReference type="EMBL" id="JAT39988.1"/>
    </source>
</evidence>
<keyword evidence="2" id="KW-1133">Transmembrane helix</keyword>
<feature type="compositionally biased region" description="Polar residues" evidence="1">
    <location>
        <begin position="236"/>
        <end position="248"/>
    </location>
</feature>
<sequence length="248" mass="27961">MTETSTTNVYCQANQECYYSVVGQVCSDSRCKFLCKVDSDCIYNGTCPSNNCDWSGQPVPPLIPPNFTQKNLDATSPNETTDNKLGSPFVIAIIVIVVLVVVLCLVITLFFVLRRRKLAESSRGLKPLHLTGSRSSLSRKGKRDSKEKERSSKKYQHDDNLIGSDDEGKEDFEDSYSPAAVGIQGTHRLPQRSQTMYGTSTPSTVELSVDYPVPQHHFMEQQQQIPYMESEEQQQQHHYTGEDQQQQQ</sequence>
<organism evidence="3">
    <name type="scientific">Anthurium amnicola</name>
    <dbReference type="NCBI Taxonomy" id="1678845"/>
    <lineage>
        <taxon>Eukaryota</taxon>
        <taxon>Viridiplantae</taxon>
        <taxon>Streptophyta</taxon>
        <taxon>Embryophyta</taxon>
        <taxon>Tracheophyta</taxon>
        <taxon>Spermatophyta</taxon>
        <taxon>Magnoliopsida</taxon>
        <taxon>Liliopsida</taxon>
        <taxon>Araceae</taxon>
        <taxon>Pothoideae</taxon>
        <taxon>Potheae</taxon>
        <taxon>Anthurium</taxon>
    </lineage>
</organism>
<feature type="region of interest" description="Disordered" evidence="1">
    <location>
        <begin position="129"/>
        <end position="203"/>
    </location>
</feature>
<evidence type="ECO:0000256" key="2">
    <source>
        <dbReference type="SAM" id="Phobius"/>
    </source>
</evidence>
<dbReference type="AlphaFoldDB" id="A0A1D1XC07"/>
<feature type="compositionally biased region" description="Basic and acidic residues" evidence="1">
    <location>
        <begin position="144"/>
        <end position="160"/>
    </location>
</feature>
<dbReference type="EMBL" id="GDJX01027948">
    <property type="protein sequence ID" value="JAT39988.1"/>
    <property type="molecule type" value="Transcribed_RNA"/>
</dbReference>
<name>A0A1D1XC07_9ARAE</name>
<evidence type="ECO:0000256" key="1">
    <source>
        <dbReference type="SAM" id="MobiDB-lite"/>
    </source>
</evidence>